<dbReference type="Pfam" id="PF23046">
    <property type="entry name" value="tSH3-B_UBE2O"/>
    <property type="match status" value="1"/>
</dbReference>
<dbReference type="EC" id="2.3.2.23" evidence="1"/>
<sequence>MMDFHLSDFDSFSESSSSEDQDDIEFLYGGHACSILTNLEETIGKIDDFLSFERGYMLGDIVCSVNDPSGQMGKVVDVNISVDLENIHGKKIRDVNSRILKRIRSVSVDDYVVFGAWLGKVKKIVDRIIVLFDDGTKSGFSTMGPEKLVPISPDILEDSQYPFYPGQRVQVESLSVSKPTRWLCGMKKDNINRGTVCSVEAGLVYVDWLGCDMVGEKISTPSCLQDFKNLTLLPCFTHANWQLGDWCAPVTDCKTPNENSFLTAPACGLINGEEKSERISQKGNLVPHFQEIAVITKTKTKVDVLWQDGGLSRGLDSNSLLPVSIVDAHDFWPEQFVLEKGLCDDLPVPSVRRWGIVKCVDAKERTVKVKWSTVSVDQSTNVKLEQMEEIVSAYELVEHPDYSYSLGDVVFRLQKYHFAHQSPGKGFGNPLISKWGAVTGTEGDHKNIDRCKGLNEHSSDEFLSYFGIVVGFKDGDVEVKWANGATTTVAPCEIYQVDKSEGLSATVSPDNGDTEPSNEAMILLGDQPFEHRGKDNSGFKAHSEECENRLLGSSSYSFPQAAIGLFTIIRSTLFGSLGSSLFGAYKWLSENEQKTVISTEEELELCELDPVITPVDVGYLETTEDKNSAQNIKEVEEEKDFALPSSSKHPELFRQFDMVTDCSDHHFIDGAGKDQKSSQVMRAWLKKVQQEWDILGKNLPETIFVRVYEERMDLLRAVIVGAPGTPYHDGLFFFDIYLPPEYPYEPPMVYYNSGGLRLNPNLYESGKVCLSLLNTWSGSGSEVWNPESSTVLQVLLSLQGLVLNEKPYFNEAGYDSQIGKAEGEKKSVSYNENAFLVSCKSMLYLLRKPPKHFEALVEEHFSRCCKQILLACKAYMGGAPVGSAFGNEKTEEIEVESSMGFKIMLAKLFPRLVEAFSDKGMDCTDVLNQGE</sequence>
<evidence type="ECO:0000313" key="7">
    <source>
        <dbReference type="EMBL" id="KAL3519762.1"/>
    </source>
</evidence>
<evidence type="ECO:0000259" key="6">
    <source>
        <dbReference type="PROSITE" id="PS50127"/>
    </source>
</evidence>
<dbReference type="SMART" id="SM00212">
    <property type="entry name" value="UBCc"/>
    <property type="match status" value="1"/>
</dbReference>
<dbReference type="InterPro" id="IPR016135">
    <property type="entry name" value="UBQ-conjugating_enzyme/RWD"/>
</dbReference>
<dbReference type="PANTHER" id="PTHR46116:SF15">
    <property type="entry name" value="(E3-INDEPENDENT) E2 UBIQUITIN-CONJUGATING ENZYME"/>
    <property type="match status" value="1"/>
</dbReference>
<evidence type="ECO:0000256" key="4">
    <source>
        <dbReference type="ARBA" id="ARBA00022786"/>
    </source>
</evidence>
<dbReference type="FunFam" id="3.10.110.10:FF:000028">
    <property type="entry name" value="Probable ubiquitin-conjugating enzyme E2 23"/>
    <property type="match status" value="1"/>
</dbReference>
<dbReference type="PROSITE" id="PS50127">
    <property type="entry name" value="UBC_2"/>
    <property type="match status" value="1"/>
</dbReference>
<dbReference type="Pfam" id="PF23043">
    <property type="entry name" value="SH3-B_UBE2O"/>
    <property type="match status" value="1"/>
</dbReference>
<protein>
    <recommendedName>
        <fullName evidence="1">E2 ubiquitin-conjugating enzyme</fullName>
        <ecNumber evidence="1">2.3.2.23</ecNumber>
    </recommendedName>
</protein>
<dbReference type="Pfam" id="PF23044">
    <property type="entry name" value="SH3-C_UBE2O"/>
    <property type="match status" value="1"/>
</dbReference>
<comment type="caution">
    <text evidence="7">The sequence shown here is derived from an EMBL/GenBank/DDBJ whole genome shotgun (WGS) entry which is preliminary data.</text>
</comment>
<dbReference type="PANTHER" id="PTHR46116">
    <property type="entry name" value="(E3-INDEPENDENT) E2 UBIQUITIN-CONJUGATING ENZYME"/>
    <property type="match status" value="1"/>
</dbReference>
<keyword evidence="3" id="KW-0547">Nucleotide-binding</keyword>
<evidence type="ECO:0000256" key="1">
    <source>
        <dbReference type="ARBA" id="ARBA00012486"/>
    </source>
</evidence>
<reference evidence="7 8" key="1">
    <citation type="submission" date="2024-11" db="EMBL/GenBank/DDBJ databases">
        <title>A near-complete genome assembly of Cinchona calisaya.</title>
        <authorList>
            <person name="Lian D.C."/>
            <person name="Zhao X.W."/>
            <person name="Wei L."/>
        </authorList>
    </citation>
    <scope>NUCLEOTIDE SEQUENCE [LARGE SCALE GENOMIC DNA]</scope>
    <source>
        <tissue evidence="7">Nenye</tissue>
    </source>
</reference>
<evidence type="ECO:0000256" key="5">
    <source>
        <dbReference type="ARBA" id="ARBA00022840"/>
    </source>
</evidence>
<evidence type="ECO:0000313" key="8">
    <source>
        <dbReference type="Proteomes" id="UP001630127"/>
    </source>
</evidence>
<organism evidence="7 8">
    <name type="scientific">Cinchona calisaya</name>
    <dbReference type="NCBI Taxonomy" id="153742"/>
    <lineage>
        <taxon>Eukaryota</taxon>
        <taxon>Viridiplantae</taxon>
        <taxon>Streptophyta</taxon>
        <taxon>Embryophyta</taxon>
        <taxon>Tracheophyta</taxon>
        <taxon>Spermatophyta</taxon>
        <taxon>Magnoliopsida</taxon>
        <taxon>eudicotyledons</taxon>
        <taxon>Gunneridae</taxon>
        <taxon>Pentapetalae</taxon>
        <taxon>asterids</taxon>
        <taxon>lamiids</taxon>
        <taxon>Gentianales</taxon>
        <taxon>Rubiaceae</taxon>
        <taxon>Cinchonoideae</taxon>
        <taxon>Cinchoneae</taxon>
        <taxon>Cinchona</taxon>
    </lineage>
</organism>
<keyword evidence="8" id="KW-1185">Reference proteome</keyword>
<dbReference type="GO" id="GO:0005524">
    <property type="term" value="F:ATP binding"/>
    <property type="evidence" value="ECO:0007669"/>
    <property type="project" value="UniProtKB-KW"/>
</dbReference>
<dbReference type="EMBL" id="JBJUIK010000008">
    <property type="protein sequence ID" value="KAL3519762.1"/>
    <property type="molecule type" value="Genomic_DNA"/>
</dbReference>
<keyword evidence="5" id="KW-0067">ATP-binding</keyword>
<dbReference type="GO" id="GO:0061631">
    <property type="term" value="F:ubiquitin conjugating enzyme activity"/>
    <property type="evidence" value="ECO:0007669"/>
    <property type="project" value="UniProtKB-EC"/>
</dbReference>
<evidence type="ECO:0000256" key="2">
    <source>
        <dbReference type="ARBA" id="ARBA00022679"/>
    </source>
</evidence>
<dbReference type="CDD" id="cd23837">
    <property type="entry name" value="UBCc_UBE2O"/>
    <property type="match status" value="1"/>
</dbReference>
<dbReference type="AlphaFoldDB" id="A0ABD2ZJY4"/>
<feature type="domain" description="UBC core" evidence="6">
    <location>
        <begin position="683"/>
        <end position="843"/>
    </location>
</feature>
<name>A0ABD2ZJY4_9GENT</name>
<proteinExistence type="predicted"/>
<evidence type="ECO:0000256" key="3">
    <source>
        <dbReference type="ARBA" id="ARBA00022741"/>
    </source>
</evidence>
<dbReference type="Pfam" id="PF00179">
    <property type="entry name" value="UQ_con"/>
    <property type="match status" value="1"/>
</dbReference>
<dbReference type="SUPFAM" id="SSF54495">
    <property type="entry name" value="UBC-like"/>
    <property type="match status" value="1"/>
</dbReference>
<dbReference type="InterPro" id="IPR057734">
    <property type="entry name" value="UBE2O-like_SH3-C"/>
</dbReference>
<dbReference type="InterPro" id="IPR057733">
    <property type="entry name" value="UBE2O-like_SH3-B"/>
</dbReference>
<dbReference type="Gene3D" id="3.10.110.10">
    <property type="entry name" value="Ubiquitin Conjugating Enzyme"/>
    <property type="match status" value="1"/>
</dbReference>
<accession>A0ABD2ZJY4</accession>
<dbReference type="Proteomes" id="UP001630127">
    <property type="component" value="Unassembled WGS sequence"/>
</dbReference>
<dbReference type="InterPro" id="IPR057735">
    <property type="entry name" value="UBE2O-like_tSH3-B"/>
</dbReference>
<dbReference type="InterPro" id="IPR000608">
    <property type="entry name" value="UBC"/>
</dbReference>
<keyword evidence="2" id="KW-0808">Transferase</keyword>
<keyword evidence="4" id="KW-0833">Ubl conjugation pathway</keyword>
<gene>
    <name evidence="7" type="ORF">ACH5RR_017911</name>
</gene>